<organism evidence="1 2">
    <name type="scientific">Gigaspora margarita</name>
    <dbReference type="NCBI Taxonomy" id="4874"/>
    <lineage>
        <taxon>Eukaryota</taxon>
        <taxon>Fungi</taxon>
        <taxon>Fungi incertae sedis</taxon>
        <taxon>Mucoromycota</taxon>
        <taxon>Glomeromycotina</taxon>
        <taxon>Glomeromycetes</taxon>
        <taxon>Diversisporales</taxon>
        <taxon>Gigasporaceae</taxon>
        <taxon>Gigaspora</taxon>
    </lineage>
</organism>
<sequence length="65" mass="7595">TNYLRTCDLLLPKVKPAALRTIYQIPFQTFDAATENKIMELWETIHLIDENVSPQDRTTESIMKK</sequence>
<keyword evidence="2" id="KW-1185">Reference proteome</keyword>
<dbReference type="Proteomes" id="UP000789901">
    <property type="component" value="Unassembled WGS sequence"/>
</dbReference>
<dbReference type="EMBL" id="CAJVQB010086271">
    <property type="protein sequence ID" value="CAG8847119.1"/>
    <property type="molecule type" value="Genomic_DNA"/>
</dbReference>
<feature type="non-terminal residue" evidence="1">
    <location>
        <position position="65"/>
    </location>
</feature>
<evidence type="ECO:0000313" key="1">
    <source>
        <dbReference type="EMBL" id="CAG8847119.1"/>
    </source>
</evidence>
<reference evidence="1 2" key="1">
    <citation type="submission" date="2021-06" db="EMBL/GenBank/DDBJ databases">
        <authorList>
            <person name="Kallberg Y."/>
            <person name="Tangrot J."/>
            <person name="Rosling A."/>
        </authorList>
    </citation>
    <scope>NUCLEOTIDE SEQUENCE [LARGE SCALE GENOMIC DNA]</scope>
    <source>
        <strain evidence="1 2">120-4 pot B 10/14</strain>
    </source>
</reference>
<evidence type="ECO:0000313" key="2">
    <source>
        <dbReference type="Proteomes" id="UP000789901"/>
    </source>
</evidence>
<feature type="non-terminal residue" evidence="1">
    <location>
        <position position="1"/>
    </location>
</feature>
<name>A0ABN7X4G8_GIGMA</name>
<accession>A0ABN7X4G8</accession>
<gene>
    <name evidence="1" type="ORF">GMARGA_LOCUS38506</name>
</gene>
<protein>
    <submittedName>
        <fullName evidence="1">7527_t:CDS:1</fullName>
    </submittedName>
</protein>
<comment type="caution">
    <text evidence="1">The sequence shown here is derived from an EMBL/GenBank/DDBJ whole genome shotgun (WGS) entry which is preliminary data.</text>
</comment>
<proteinExistence type="predicted"/>